<feature type="transmembrane region" description="Helical" evidence="1">
    <location>
        <begin position="70"/>
        <end position="89"/>
    </location>
</feature>
<dbReference type="Pfam" id="PF11877">
    <property type="entry name" value="DUF3397"/>
    <property type="match status" value="1"/>
</dbReference>
<organism evidence="2 3">
    <name type="scientific">Cohnella thailandensis</name>
    <dbReference type="NCBI Taxonomy" id="557557"/>
    <lineage>
        <taxon>Bacteria</taxon>
        <taxon>Bacillati</taxon>
        <taxon>Bacillota</taxon>
        <taxon>Bacilli</taxon>
        <taxon>Bacillales</taxon>
        <taxon>Paenibacillaceae</taxon>
        <taxon>Cohnella</taxon>
    </lineage>
</organism>
<dbReference type="Proteomes" id="UP000535838">
    <property type="component" value="Unassembled WGS sequence"/>
</dbReference>
<sequence length="135" mass="15169">MRTVSVIWDALVYAYASVAVIPVIPFLIVFYLARWRGQERNRAIKLSMDITTVFLIGCVSMLLNRLGTSFGPYILLLFMLVVGGLLGGVQNRVRGKVDARKLVRAVWRLTFFLTTLLYVLLTIVDISIRAFGKSA</sequence>
<keyword evidence="3" id="KW-1185">Reference proteome</keyword>
<evidence type="ECO:0000313" key="2">
    <source>
        <dbReference type="EMBL" id="MBB6636273.1"/>
    </source>
</evidence>
<gene>
    <name evidence="2" type="ORF">H7B67_19290</name>
</gene>
<reference evidence="2 3" key="1">
    <citation type="submission" date="2020-08" db="EMBL/GenBank/DDBJ databases">
        <title>Cohnella phylogeny.</title>
        <authorList>
            <person name="Dunlap C."/>
        </authorList>
    </citation>
    <scope>NUCLEOTIDE SEQUENCE [LARGE SCALE GENOMIC DNA]</scope>
    <source>
        <strain evidence="2 3">DSM 25241</strain>
    </source>
</reference>
<evidence type="ECO:0000256" key="1">
    <source>
        <dbReference type="SAM" id="Phobius"/>
    </source>
</evidence>
<name>A0A841SVE4_9BACL</name>
<dbReference type="RefSeq" id="WP_185121487.1">
    <property type="nucleotide sequence ID" value="NZ_JACJVQ010000017.1"/>
</dbReference>
<protein>
    <submittedName>
        <fullName evidence="2">DUF3397 domain-containing protein</fullName>
    </submittedName>
</protein>
<dbReference type="InterPro" id="IPR024515">
    <property type="entry name" value="DUF3397"/>
</dbReference>
<accession>A0A841SVE4</accession>
<comment type="caution">
    <text evidence="2">The sequence shown here is derived from an EMBL/GenBank/DDBJ whole genome shotgun (WGS) entry which is preliminary data.</text>
</comment>
<dbReference type="AlphaFoldDB" id="A0A841SVE4"/>
<dbReference type="EMBL" id="JACJVQ010000017">
    <property type="protein sequence ID" value="MBB6636273.1"/>
    <property type="molecule type" value="Genomic_DNA"/>
</dbReference>
<feature type="transmembrane region" description="Helical" evidence="1">
    <location>
        <begin position="46"/>
        <end position="64"/>
    </location>
</feature>
<feature type="transmembrane region" description="Helical" evidence="1">
    <location>
        <begin position="109"/>
        <end position="132"/>
    </location>
</feature>
<keyword evidence="1" id="KW-0812">Transmembrane</keyword>
<keyword evidence="1" id="KW-1133">Transmembrane helix</keyword>
<keyword evidence="1" id="KW-0472">Membrane</keyword>
<proteinExistence type="predicted"/>
<evidence type="ECO:0000313" key="3">
    <source>
        <dbReference type="Proteomes" id="UP000535838"/>
    </source>
</evidence>
<feature type="transmembrane region" description="Helical" evidence="1">
    <location>
        <begin position="12"/>
        <end position="34"/>
    </location>
</feature>